<reference evidence="2 3" key="1">
    <citation type="submission" date="2024-06" db="EMBL/GenBank/DDBJ databases">
        <title>The Natural Products Discovery Center: Release of the First 8490 Sequenced Strains for Exploring Actinobacteria Biosynthetic Diversity.</title>
        <authorList>
            <person name="Kalkreuter E."/>
            <person name="Kautsar S.A."/>
            <person name="Yang D."/>
            <person name="Bader C.D."/>
            <person name="Teijaro C.N."/>
            <person name="Fluegel L."/>
            <person name="Davis C.M."/>
            <person name="Simpson J.R."/>
            <person name="Lauterbach L."/>
            <person name="Steele A.D."/>
            <person name="Gui C."/>
            <person name="Meng S."/>
            <person name="Li G."/>
            <person name="Viehrig K."/>
            <person name="Ye F."/>
            <person name="Su P."/>
            <person name="Kiefer A.F."/>
            <person name="Nichols A."/>
            <person name="Cepeda A.J."/>
            <person name="Yan W."/>
            <person name="Fan B."/>
            <person name="Jiang Y."/>
            <person name="Adhikari A."/>
            <person name="Zheng C.-J."/>
            <person name="Schuster L."/>
            <person name="Cowan T.M."/>
            <person name="Smanski M.J."/>
            <person name="Chevrette M.G."/>
            <person name="De Carvalho L.P.S."/>
            <person name="Shen B."/>
        </authorList>
    </citation>
    <scope>NUCLEOTIDE SEQUENCE [LARGE SCALE GENOMIC DNA]</scope>
    <source>
        <strain evidence="2 3">NPDC001694</strain>
    </source>
</reference>
<dbReference type="PANTHER" id="PTHR43976">
    <property type="entry name" value="SHORT CHAIN DEHYDROGENASE"/>
    <property type="match status" value="1"/>
</dbReference>
<dbReference type="InterPro" id="IPR036291">
    <property type="entry name" value="NAD(P)-bd_dom_sf"/>
</dbReference>
<evidence type="ECO:0000313" key="2">
    <source>
        <dbReference type="EMBL" id="MER6274203.1"/>
    </source>
</evidence>
<sequence length="299" mass="31782">MSTTGNVVVITGASSGFGALTARALADAGHTVYAGMRQTAGRNAPQVRAAAQYADEHHVDLRSVELDVNSQHSVDTAVARIEAEHGRVDVLIHNAGHMVTGPAEAFTPDQLAELYNVNVLSTQRVNRAVLPGMRRRRRGLVLWVSSSSVKGGTPPYLAPYFAAKAAMDSLAVSYAGELARWGVETSIVVPGSFTSGTNHFAHAGHPDDTAVEAEYESRYPGLVDQMATKLAALAPEDAPASLVSEEIARIVALPAGKRPYRVHVDPADDGSEEVSKTADRIRRGFLTRIGLADLLTVHS</sequence>
<dbReference type="Proteomes" id="UP001490365">
    <property type="component" value="Unassembled WGS sequence"/>
</dbReference>
<organism evidence="2 3">
    <name type="scientific">Streptomyces sp. 900105755</name>
    <dbReference type="NCBI Taxonomy" id="3154389"/>
    <lineage>
        <taxon>Bacteria</taxon>
        <taxon>Bacillati</taxon>
        <taxon>Actinomycetota</taxon>
        <taxon>Actinomycetes</taxon>
        <taxon>Kitasatosporales</taxon>
        <taxon>Streptomycetaceae</taxon>
        <taxon>Streptomyces</taxon>
    </lineage>
</organism>
<dbReference type="PRINTS" id="PR00081">
    <property type="entry name" value="GDHRDH"/>
</dbReference>
<dbReference type="RefSeq" id="WP_351962432.1">
    <property type="nucleotide sequence ID" value="NZ_JBEOZM010000045.1"/>
</dbReference>
<evidence type="ECO:0000256" key="1">
    <source>
        <dbReference type="RuleBase" id="RU000363"/>
    </source>
</evidence>
<comment type="caution">
    <text evidence="2">The sequence shown here is derived from an EMBL/GenBank/DDBJ whole genome shotgun (WGS) entry which is preliminary data.</text>
</comment>
<dbReference type="PRINTS" id="PR00080">
    <property type="entry name" value="SDRFAMILY"/>
</dbReference>
<dbReference type="GO" id="GO:0016491">
    <property type="term" value="F:oxidoreductase activity"/>
    <property type="evidence" value="ECO:0007669"/>
    <property type="project" value="UniProtKB-KW"/>
</dbReference>
<comment type="similarity">
    <text evidence="1">Belongs to the short-chain dehydrogenases/reductases (SDR) family.</text>
</comment>
<dbReference type="SUPFAM" id="SSF51735">
    <property type="entry name" value="NAD(P)-binding Rossmann-fold domains"/>
    <property type="match status" value="1"/>
</dbReference>
<protein>
    <submittedName>
        <fullName evidence="2">SDR family oxidoreductase</fullName>
        <ecNumber evidence="2">1.1.-.-</ecNumber>
    </submittedName>
</protein>
<dbReference type="InterPro" id="IPR002347">
    <property type="entry name" value="SDR_fam"/>
</dbReference>
<dbReference type="InterPro" id="IPR051911">
    <property type="entry name" value="SDR_oxidoreductase"/>
</dbReference>
<gene>
    <name evidence="2" type="ORF">ABT211_44255</name>
</gene>
<dbReference type="Gene3D" id="3.40.50.720">
    <property type="entry name" value="NAD(P)-binding Rossmann-like Domain"/>
    <property type="match status" value="1"/>
</dbReference>
<dbReference type="Pfam" id="PF00106">
    <property type="entry name" value="adh_short"/>
    <property type="match status" value="1"/>
</dbReference>
<accession>A0ABV1TX89</accession>
<proteinExistence type="inferred from homology"/>
<keyword evidence="2" id="KW-0560">Oxidoreductase</keyword>
<name>A0ABV1TX89_9ACTN</name>
<dbReference type="EC" id="1.1.-.-" evidence="2"/>
<dbReference type="EMBL" id="JBEOZM010000045">
    <property type="protein sequence ID" value="MER6274203.1"/>
    <property type="molecule type" value="Genomic_DNA"/>
</dbReference>
<keyword evidence="3" id="KW-1185">Reference proteome</keyword>
<dbReference type="CDD" id="cd05374">
    <property type="entry name" value="17beta-HSD-like_SDR_c"/>
    <property type="match status" value="1"/>
</dbReference>
<dbReference type="PANTHER" id="PTHR43976:SF9">
    <property type="entry name" value="OXIDOREDUCTASE"/>
    <property type="match status" value="1"/>
</dbReference>
<evidence type="ECO:0000313" key="3">
    <source>
        <dbReference type="Proteomes" id="UP001490365"/>
    </source>
</evidence>